<reference evidence="9 10" key="1">
    <citation type="submission" date="2019-06" db="EMBL/GenBank/DDBJ databases">
        <title>Sorghum-associated microbial communities from plants grown in Nebraska, USA.</title>
        <authorList>
            <person name="Schachtman D."/>
        </authorList>
    </citation>
    <scope>NUCLEOTIDE SEQUENCE [LARGE SCALE GENOMIC DNA]</scope>
    <source>
        <strain evidence="9 10">1225</strain>
    </source>
</reference>
<sequence length="337" mass="37620">MVTPVLEINDLCVVYKTPQGDLPALDHVSVTVHQGEIVGVIGETGSGKSTLVNAILGTLPRHQPGIVDGTVRLDGTDITDGEKSARDARGRKITLVPQNTYSSLNPLFRIGSQIRDLMRCTSPSRKIRPFWRKWRIRDAEILRVLETVRLPAGNRVLRQYPHQLSGGQRQRVMLAMALLPQPQIIIADEPTSSLDAATQVEILKLFRWIAAERNVAVLFTTHNLAAAWEVCDRVIVMHDGRIIEAASRDRLFSHPMHPYTRALLASAVHPLGQVAEIRADFADRPTIEHGCQFSWRCSRALDQCREHRPALATRESEHAVACYNPSTNALSHSYYQA</sequence>
<dbReference type="InterPro" id="IPR050388">
    <property type="entry name" value="ABC_Ni/Peptide_Import"/>
</dbReference>
<evidence type="ECO:0000256" key="2">
    <source>
        <dbReference type="ARBA" id="ARBA00005417"/>
    </source>
</evidence>
<dbReference type="RefSeq" id="WP_186458134.1">
    <property type="nucleotide sequence ID" value="NZ_VIWP01000001.1"/>
</dbReference>
<dbReference type="PROSITE" id="PS50893">
    <property type="entry name" value="ABC_TRANSPORTER_2"/>
    <property type="match status" value="1"/>
</dbReference>
<evidence type="ECO:0000256" key="6">
    <source>
        <dbReference type="ARBA" id="ARBA00022840"/>
    </source>
</evidence>
<proteinExistence type="inferred from homology"/>
<dbReference type="InterPro" id="IPR003593">
    <property type="entry name" value="AAA+_ATPase"/>
</dbReference>
<protein>
    <submittedName>
        <fullName evidence="9">Peptide/nickel transport system ATP-binding protein</fullName>
    </submittedName>
</protein>
<evidence type="ECO:0000256" key="1">
    <source>
        <dbReference type="ARBA" id="ARBA00004417"/>
    </source>
</evidence>
<evidence type="ECO:0000256" key="5">
    <source>
        <dbReference type="ARBA" id="ARBA00022741"/>
    </source>
</evidence>
<dbReference type="SMART" id="SM00382">
    <property type="entry name" value="AAA"/>
    <property type="match status" value="1"/>
</dbReference>
<name>A0A561R8Z8_9HYPH</name>
<dbReference type="InterPro" id="IPR017871">
    <property type="entry name" value="ABC_transporter-like_CS"/>
</dbReference>
<keyword evidence="10" id="KW-1185">Reference proteome</keyword>
<dbReference type="InterPro" id="IPR003439">
    <property type="entry name" value="ABC_transporter-like_ATP-bd"/>
</dbReference>
<dbReference type="GO" id="GO:0005524">
    <property type="term" value="F:ATP binding"/>
    <property type="evidence" value="ECO:0007669"/>
    <property type="project" value="UniProtKB-KW"/>
</dbReference>
<comment type="subcellular location">
    <subcellularLocation>
        <location evidence="1">Cell inner membrane</location>
        <topology evidence="1">Peripheral membrane protein</topology>
    </subcellularLocation>
</comment>
<dbReference type="InterPro" id="IPR013563">
    <property type="entry name" value="Oligopep_ABC_C"/>
</dbReference>
<keyword evidence="5" id="KW-0547">Nucleotide-binding</keyword>
<evidence type="ECO:0000313" key="9">
    <source>
        <dbReference type="EMBL" id="TWF59080.1"/>
    </source>
</evidence>
<evidence type="ECO:0000313" key="10">
    <source>
        <dbReference type="Proteomes" id="UP000320653"/>
    </source>
</evidence>
<dbReference type="InterPro" id="IPR027417">
    <property type="entry name" value="P-loop_NTPase"/>
</dbReference>
<evidence type="ECO:0000259" key="8">
    <source>
        <dbReference type="PROSITE" id="PS50893"/>
    </source>
</evidence>
<dbReference type="SUPFAM" id="SSF52540">
    <property type="entry name" value="P-loop containing nucleoside triphosphate hydrolases"/>
    <property type="match status" value="1"/>
</dbReference>
<dbReference type="GO" id="GO:0015833">
    <property type="term" value="P:peptide transport"/>
    <property type="evidence" value="ECO:0007669"/>
    <property type="project" value="InterPro"/>
</dbReference>
<keyword evidence="6 9" id="KW-0067">ATP-binding</keyword>
<dbReference type="EMBL" id="VIWP01000001">
    <property type="protein sequence ID" value="TWF59080.1"/>
    <property type="molecule type" value="Genomic_DNA"/>
</dbReference>
<dbReference type="PANTHER" id="PTHR43297">
    <property type="entry name" value="OLIGOPEPTIDE TRANSPORT ATP-BINDING PROTEIN APPD"/>
    <property type="match status" value="1"/>
</dbReference>
<dbReference type="GO" id="GO:0016887">
    <property type="term" value="F:ATP hydrolysis activity"/>
    <property type="evidence" value="ECO:0007669"/>
    <property type="project" value="InterPro"/>
</dbReference>
<keyword evidence="7" id="KW-0472">Membrane</keyword>
<dbReference type="Pfam" id="PF00005">
    <property type="entry name" value="ABC_tran"/>
    <property type="match status" value="1"/>
</dbReference>
<evidence type="ECO:0000256" key="4">
    <source>
        <dbReference type="ARBA" id="ARBA00022475"/>
    </source>
</evidence>
<evidence type="ECO:0000256" key="7">
    <source>
        <dbReference type="ARBA" id="ARBA00023136"/>
    </source>
</evidence>
<dbReference type="PROSITE" id="PS00211">
    <property type="entry name" value="ABC_TRANSPORTER_1"/>
    <property type="match status" value="1"/>
</dbReference>
<evidence type="ECO:0000256" key="3">
    <source>
        <dbReference type="ARBA" id="ARBA00022448"/>
    </source>
</evidence>
<comment type="similarity">
    <text evidence="2">Belongs to the ABC transporter superfamily.</text>
</comment>
<keyword evidence="4" id="KW-1003">Cell membrane</keyword>
<dbReference type="Pfam" id="PF08352">
    <property type="entry name" value="oligo_HPY"/>
    <property type="match status" value="1"/>
</dbReference>
<dbReference type="NCBIfam" id="TIGR01727">
    <property type="entry name" value="oligo_HPY"/>
    <property type="match status" value="1"/>
</dbReference>
<dbReference type="GO" id="GO:0005886">
    <property type="term" value="C:plasma membrane"/>
    <property type="evidence" value="ECO:0007669"/>
    <property type="project" value="UniProtKB-SubCell"/>
</dbReference>
<dbReference type="PANTHER" id="PTHR43297:SF2">
    <property type="entry name" value="DIPEPTIDE TRANSPORT ATP-BINDING PROTEIN DPPD"/>
    <property type="match status" value="1"/>
</dbReference>
<organism evidence="9 10">
    <name type="scientific">Neorhizobium alkalisoli</name>
    <dbReference type="NCBI Taxonomy" id="528178"/>
    <lineage>
        <taxon>Bacteria</taxon>
        <taxon>Pseudomonadati</taxon>
        <taxon>Pseudomonadota</taxon>
        <taxon>Alphaproteobacteria</taxon>
        <taxon>Hyphomicrobiales</taxon>
        <taxon>Rhizobiaceae</taxon>
        <taxon>Rhizobium/Agrobacterium group</taxon>
        <taxon>Neorhizobium</taxon>
    </lineage>
</organism>
<gene>
    <name evidence="9" type="ORF">FHW37_101886</name>
</gene>
<comment type="caution">
    <text evidence="9">The sequence shown here is derived from an EMBL/GenBank/DDBJ whole genome shotgun (WGS) entry which is preliminary data.</text>
</comment>
<dbReference type="AlphaFoldDB" id="A0A561R8Z8"/>
<dbReference type="Proteomes" id="UP000320653">
    <property type="component" value="Unassembled WGS sequence"/>
</dbReference>
<feature type="domain" description="ABC transporter" evidence="8">
    <location>
        <begin position="6"/>
        <end position="264"/>
    </location>
</feature>
<accession>A0A561R8Z8</accession>
<keyword evidence="3" id="KW-0813">Transport</keyword>
<dbReference type="Gene3D" id="3.40.50.300">
    <property type="entry name" value="P-loop containing nucleotide triphosphate hydrolases"/>
    <property type="match status" value="1"/>
</dbReference>
<dbReference type="CDD" id="cd03257">
    <property type="entry name" value="ABC_NikE_OppD_transporters"/>
    <property type="match status" value="1"/>
</dbReference>